<comment type="caution">
    <text evidence="3">The sequence shown here is derived from an EMBL/GenBank/DDBJ whole genome shotgun (WGS) entry which is preliminary data.</text>
</comment>
<dbReference type="OrthoDB" id="7254531at2"/>
<dbReference type="EMBL" id="SNXC01000009">
    <property type="protein sequence ID" value="TDO99436.1"/>
    <property type="molecule type" value="Genomic_DNA"/>
</dbReference>
<dbReference type="Pfam" id="PF20157">
    <property type="entry name" value="Maf_flag10_N"/>
    <property type="match status" value="1"/>
</dbReference>
<keyword evidence="4" id="KW-1185">Reference proteome</keyword>
<protein>
    <submittedName>
        <fullName evidence="3">Uncharacterized protein DUF115</fullName>
    </submittedName>
</protein>
<dbReference type="InterPro" id="IPR045376">
    <property type="entry name" value="Maf_N"/>
</dbReference>
<dbReference type="AlphaFoldDB" id="A0A4R6MDG9"/>
<name>A0A4R6MDG9_9GAMM</name>
<evidence type="ECO:0000259" key="1">
    <source>
        <dbReference type="Pfam" id="PF01973"/>
    </source>
</evidence>
<dbReference type="RefSeq" id="WP_133502297.1">
    <property type="nucleotide sequence ID" value="NZ_SNXC01000009.1"/>
</dbReference>
<dbReference type="InterPro" id="IPR002826">
    <property type="entry name" value="MptE-like"/>
</dbReference>
<evidence type="ECO:0000313" key="3">
    <source>
        <dbReference type="EMBL" id="TDO99436.1"/>
    </source>
</evidence>
<gene>
    <name evidence="3" type="ORF">DFP79_0418</name>
</gene>
<reference evidence="3 4" key="1">
    <citation type="submission" date="2019-03" db="EMBL/GenBank/DDBJ databases">
        <title>Genomic Encyclopedia of Type Strains, Phase III (KMG-III): the genomes of soil and plant-associated and newly described type strains.</title>
        <authorList>
            <person name="Whitman W."/>
        </authorList>
    </citation>
    <scope>NUCLEOTIDE SEQUENCE [LARGE SCALE GENOMIC DNA]</scope>
    <source>
        <strain evidence="3 4">CECT 7378</strain>
    </source>
</reference>
<feature type="domain" description="Glycosyltransferase Maf N-terminal" evidence="2">
    <location>
        <begin position="5"/>
        <end position="217"/>
    </location>
</feature>
<organism evidence="3 4">
    <name type="scientific">Marinomonas balearica</name>
    <dbReference type="NCBI Taxonomy" id="491947"/>
    <lineage>
        <taxon>Bacteria</taxon>
        <taxon>Pseudomonadati</taxon>
        <taxon>Pseudomonadota</taxon>
        <taxon>Gammaproteobacteria</taxon>
        <taxon>Oceanospirillales</taxon>
        <taxon>Oceanospirillaceae</taxon>
        <taxon>Marinomonas</taxon>
    </lineage>
</organism>
<feature type="domain" description="6-hydroxymethylpterin diphosphokinase MptE-like" evidence="1">
    <location>
        <begin position="240"/>
        <end position="411"/>
    </location>
</feature>
<sequence>MGNYFSENIEFLGSFVPYLAKQYRAYKPQKIHVDDQYEDDLIVNGRPFYGGNARSACVSQVEVFKKHPTHHSVSYRSQPQAKNVHQKVINSLNDAASDLDHRSKGKPYEASLFILGVGLGFHIDALIQGENYPHIILVEPDFDIFYHFLHSVRLVELHEYCEARGGQLIILQPESLRDFSVKVSSLSKKVGIKILSEISVFRHYETDLIDEIYCGFRSLRHDWLSAWGFFDDEIIGLKHSLENLSESRFAVNECKRLDSEAVFLVIGNGPSLDSDLDEIRFKREQFVVVSCGTSVGALLRAGIEPDIHVEMERSLFTASVQSPWFDDEFCARTLLIALNTVPSSVIKKFPNSILFAKNGDVGSTFLNKCLGNDWHYLPNCNPTVTNLAVSALARLGVRKIALLGCDYGFRKLNHHHSTKSDYFSDKSVLKGARYESEVVVRDNHGNGIHSTRIFNQARKKIESVISECTATTFINCSDGAKINGAEFQIFSDVRSTEFSFGKIRNHFFANLTSYDNDIQSGLFQGLEYLIGVAERQKQIFSINHGTLKTSSILNDLFTHAILELEKQNNQFGEYVLYSGINKYLSAASSGHLCRMPEHNRSSYVQVVLDEVSLMWDEIGKELRAIKEQFNEV</sequence>
<accession>A0A4R6MDG9</accession>
<dbReference type="PANTHER" id="PTHR41786">
    <property type="entry name" value="MOTILITY ACCESSORY FACTOR MAF"/>
    <property type="match status" value="1"/>
</dbReference>
<dbReference type="Proteomes" id="UP000294656">
    <property type="component" value="Unassembled WGS sequence"/>
</dbReference>
<proteinExistence type="predicted"/>
<evidence type="ECO:0000313" key="4">
    <source>
        <dbReference type="Proteomes" id="UP000294656"/>
    </source>
</evidence>
<dbReference type="Pfam" id="PF01973">
    <property type="entry name" value="MptE-like"/>
    <property type="match status" value="1"/>
</dbReference>
<evidence type="ECO:0000259" key="2">
    <source>
        <dbReference type="Pfam" id="PF20157"/>
    </source>
</evidence>
<dbReference type="PANTHER" id="PTHR41786:SF1">
    <property type="entry name" value="6-HYDROXYMETHYLPTERIN DIPHOSPHOKINASE MPTE-LIKE DOMAIN-CONTAINING PROTEIN"/>
    <property type="match status" value="1"/>
</dbReference>